<gene>
    <name evidence="2" type="ORF">CKO43_09985</name>
</gene>
<feature type="compositionally biased region" description="Low complexity" evidence="1">
    <location>
        <begin position="43"/>
        <end position="54"/>
    </location>
</feature>
<reference evidence="2" key="2">
    <citation type="journal article" date="2020" name="Microorganisms">
        <title>Osmotic Adaptation and Compatible Solute Biosynthesis of Phototrophic Bacteria as Revealed from Genome Analyses.</title>
        <authorList>
            <person name="Imhoff J.F."/>
            <person name="Rahn T."/>
            <person name="Kunzel S."/>
            <person name="Keller A."/>
            <person name="Neulinger S.C."/>
        </authorList>
    </citation>
    <scope>NUCLEOTIDE SEQUENCE</scope>
    <source>
        <strain evidence="2">IM 151</strain>
    </source>
</reference>
<evidence type="ECO:0000256" key="1">
    <source>
        <dbReference type="SAM" id="MobiDB-lite"/>
    </source>
</evidence>
<dbReference type="EMBL" id="NRRU01000031">
    <property type="protein sequence ID" value="MBK1713108.1"/>
    <property type="molecule type" value="Genomic_DNA"/>
</dbReference>
<evidence type="ECO:0000313" key="2">
    <source>
        <dbReference type="EMBL" id="MBK1713108.1"/>
    </source>
</evidence>
<protein>
    <submittedName>
        <fullName evidence="2">Uncharacterized protein</fullName>
    </submittedName>
</protein>
<proteinExistence type="predicted"/>
<reference evidence="2" key="1">
    <citation type="submission" date="2017-08" db="EMBL/GenBank/DDBJ databases">
        <authorList>
            <person name="Imhoff J.F."/>
            <person name="Rahn T."/>
            <person name="Kuenzel S."/>
            <person name="Neulinger S.C."/>
        </authorList>
    </citation>
    <scope>NUCLEOTIDE SEQUENCE</scope>
    <source>
        <strain evidence="2">IM 151</strain>
    </source>
</reference>
<keyword evidence="3" id="KW-1185">Reference proteome</keyword>
<comment type="caution">
    <text evidence="2">The sequence shown here is derived from an EMBL/GenBank/DDBJ whole genome shotgun (WGS) entry which is preliminary data.</text>
</comment>
<name>A0ABS1DUC1_RUBGE</name>
<accession>A0ABS1DUC1</accession>
<dbReference type="Proteomes" id="UP001041814">
    <property type="component" value="Unassembled WGS sequence"/>
</dbReference>
<dbReference type="RefSeq" id="WP_200231123.1">
    <property type="nucleotide sequence ID" value="NZ_NRRT01000058.1"/>
</dbReference>
<evidence type="ECO:0000313" key="3">
    <source>
        <dbReference type="Proteomes" id="UP001041814"/>
    </source>
</evidence>
<feature type="region of interest" description="Disordered" evidence="1">
    <location>
        <begin position="32"/>
        <end position="77"/>
    </location>
</feature>
<sequence length="77" mass="8383">MTTHGRERRADRMVDLLQGGDDAEALFERWLSQGPPGVPQAPVPVEGDVAAPAPAEDDAKPAAWGRPGSWQPMRRPR</sequence>
<organism evidence="2 3">
    <name type="scientific">Rubrivivax gelatinosus</name>
    <name type="common">Rhodocyclus gelatinosus</name>
    <name type="synonym">Rhodopseudomonas gelatinosa</name>
    <dbReference type="NCBI Taxonomy" id="28068"/>
    <lineage>
        <taxon>Bacteria</taxon>
        <taxon>Pseudomonadati</taxon>
        <taxon>Pseudomonadota</taxon>
        <taxon>Betaproteobacteria</taxon>
        <taxon>Burkholderiales</taxon>
        <taxon>Sphaerotilaceae</taxon>
        <taxon>Rubrivivax</taxon>
    </lineage>
</organism>